<gene>
    <name evidence="2" type="ORF">PVAP13_7NG424100</name>
</gene>
<feature type="compositionally biased region" description="Pro residues" evidence="1">
    <location>
        <begin position="16"/>
        <end position="27"/>
    </location>
</feature>
<feature type="compositionally biased region" description="Pro residues" evidence="1">
    <location>
        <begin position="80"/>
        <end position="120"/>
    </location>
</feature>
<feature type="compositionally biased region" description="Acidic residues" evidence="1">
    <location>
        <begin position="528"/>
        <end position="539"/>
    </location>
</feature>
<dbReference type="EMBL" id="CM029050">
    <property type="protein sequence ID" value="KAG2569504.1"/>
    <property type="molecule type" value="Genomic_DNA"/>
</dbReference>
<name>A0A8T0QH70_PANVG</name>
<evidence type="ECO:0000313" key="3">
    <source>
        <dbReference type="Proteomes" id="UP000823388"/>
    </source>
</evidence>
<evidence type="ECO:0000256" key="1">
    <source>
        <dbReference type="SAM" id="MobiDB-lite"/>
    </source>
</evidence>
<proteinExistence type="predicted"/>
<sequence>MDAYHQQRRFAGSGDAPPPPQQPPHPSHPNAHWYPAAPPPYPSHPYPPQHHHHWGPPPDLQQQHQRHPPPPQQQLYGYQQPPPPIAIQQQQPPPPPGNPWPPHHASGQPPPPSYPPPPPGQAWSNHSWAQNHGYPGQCNEEVWATKAKAWIAVKSVTGNHQIEQHAISTSRTESHHNGYHDQYRQPAGLPTEVTEHLHPPVPQSSNDHVPFPMTGQHRETNHLLDRGPMVSPAQTFGSFPSTYEQEVSYNYSSAPGNGNNMLQYPNSQGQSFPTASAVQGGFPQAPPSMPVVPLAEQPPFGHEQQSVDPSDQPLEFNSQKAPDVVVHTNVNSAIPAAPMLASNYDVVTTSTHSRTPSATVGFLPRAPLPPQAAQMDPHAAPLFGAASSSNYAPPAAFGVGSVTEVFPTDPNTPFSAAEKTKKDEIEASRVAAINREIKRVLTEVLLKVTDDLFDEIATKVLNEDDSSAESNEPAGVLGSKEPGLGEARTKTLAEVLPAKPTNISSSDHKDSTGLSSPKGALLGLASYDSDDDDDDDDNDIKDKIPISDLSANAGVANTEGKL</sequence>
<organism evidence="2 3">
    <name type="scientific">Panicum virgatum</name>
    <name type="common">Blackwell switchgrass</name>
    <dbReference type="NCBI Taxonomy" id="38727"/>
    <lineage>
        <taxon>Eukaryota</taxon>
        <taxon>Viridiplantae</taxon>
        <taxon>Streptophyta</taxon>
        <taxon>Embryophyta</taxon>
        <taxon>Tracheophyta</taxon>
        <taxon>Spermatophyta</taxon>
        <taxon>Magnoliopsida</taxon>
        <taxon>Liliopsida</taxon>
        <taxon>Poales</taxon>
        <taxon>Poaceae</taxon>
        <taxon>PACMAD clade</taxon>
        <taxon>Panicoideae</taxon>
        <taxon>Panicodae</taxon>
        <taxon>Paniceae</taxon>
        <taxon>Panicinae</taxon>
        <taxon>Panicum</taxon>
        <taxon>Panicum sect. Hiantes</taxon>
    </lineage>
</organism>
<feature type="compositionally biased region" description="Polar residues" evidence="1">
    <location>
        <begin position="303"/>
        <end position="315"/>
    </location>
</feature>
<feature type="compositionally biased region" description="Pro residues" evidence="1">
    <location>
        <begin position="36"/>
        <end position="48"/>
    </location>
</feature>
<feature type="region of interest" description="Disordered" evidence="1">
    <location>
        <begin position="296"/>
        <end position="315"/>
    </location>
</feature>
<keyword evidence="3" id="KW-1185">Reference proteome</keyword>
<reference evidence="2" key="1">
    <citation type="submission" date="2020-05" db="EMBL/GenBank/DDBJ databases">
        <title>WGS assembly of Panicum virgatum.</title>
        <authorList>
            <person name="Lovell J.T."/>
            <person name="Jenkins J."/>
            <person name="Shu S."/>
            <person name="Juenger T.E."/>
            <person name="Schmutz J."/>
        </authorList>
    </citation>
    <scope>NUCLEOTIDE SEQUENCE</scope>
    <source>
        <strain evidence="2">AP13</strain>
    </source>
</reference>
<protein>
    <submittedName>
        <fullName evidence="2">Uncharacterized protein</fullName>
    </submittedName>
</protein>
<evidence type="ECO:0000313" key="2">
    <source>
        <dbReference type="EMBL" id="KAG2569504.1"/>
    </source>
</evidence>
<accession>A0A8T0QH70</accession>
<feature type="region of interest" description="Disordered" evidence="1">
    <location>
        <begin position="1"/>
        <end position="131"/>
    </location>
</feature>
<dbReference type="Proteomes" id="UP000823388">
    <property type="component" value="Chromosome 7N"/>
</dbReference>
<feature type="region of interest" description="Disordered" evidence="1">
    <location>
        <begin position="497"/>
        <end position="562"/>
    </location>
</feature>
<comment type="caution">
    <text evidence="2">The sequence shown here is derived from an EMBL/GenBank/DDBJ whole genome shotgun (WGS) entry which is preliminary data.</text>
</comment>
<feature type="region of interest" description="Disordered" evidence="1">
    <location>
        <begin position="464"/>
        <end position="485"/>
    </location>
</feature>
<dbReference type="AlphaFoldDB" id="A0A8T0QH70"/>